<sequence>MQKTTAMYSRWYANTLQKKGKIMIKKILGIAVLFGLMMTAAQAKTFLVDVRTPSEIATTGKVEGALVANYSAPDFVDQFKALGAKPDDDIELYCRSGRRAEMASQILSKLGYKNIRNLGGYEAAAETLKRPLVK</sequence>
<protein>
    <submittedName>
        <fullName evidence="1">Rhodanese-like domain-containing protein</fullName>
    </submittedName>
</protein>
<accession>A0A6I3RWS7</accession>
<dbReference type="SMART" id="SM00450">
    <property type="entry name" value="RHOD"/>
    <property type="match status" value="1"/>
</dbReference>
<dbReference type="InterPro" id="IPR036873">
    <property type="entry name" value="Rhodanese-like_dom_sf"/>
</dbReference>
<name>A0A6I3RWS7_9BURK</name>
<dbReference type="PANTHER" id="PTHR44086:SF10">
    <property type="entry name" value="THIOSULFATE SULFURTRANSFERASE_RHODANESE-LIKE DOMAIN-CONTAINING PROTEIN 3"/>
    <property type="match status" value="1"/>
</dbReference>
<dbReference type="EMBL" id="WNCL01000002">
    <property type="protein sequence ID" value="MTU42219.1"/>
    <property type="molecule type" value="Genomic_DNA"/>
</dbReference>
<dbReference type="InterPro" id="IPR001763">
    <property type="entry name" value="Rhodanese-like_dom"/>
</dbReference>
<gene>
    <name evidence="1" type="ORF">GMD42_01000</name>
</gene>
<dbReference type="CDD" id="cd00158">
    <property type="entry name" value="RHOD"/>
    <property type="match status" value="1"/>
</dbReference>
<organism evidence="1 2">
    <name type="scientific">Parasutterella excrementihominis</name>
    <dbReference type="NCBI Taxonomy" id="487175"/>
    <lineage>
        <taxon>Bacteria</taxon>
        <taxon>Pseudomonadati</taxon>
        <taxon>Pseudomonadota</taxon>
        <taxon>Betaproteobacteria</taxon>
        <taxon>Burkholderiales</taxon>
        <taxon>Sutterellaceae</taxon>
        <taxon>Parasutterella</taxon>
    </lineage>
</organism>
<dbReference type="PROSITE" id="PS50206">
    <property type="entry name" value="RHODANESE_3"/>
    <property type="match status" value="1"/>
</dbReference>
<dbReference type="PANTHER" id="PTHR44086">
    <property type="entry name" value="THIOSULFATE SULFURTRANSFERASE RDL2, MITOCHONDRIAL-RELATED"/>
    <property type="match status" value="1"/>
</dbReference>
<dbReference type="Pfam" id="PF00581">
    <property type="entry name" value="Rhodanese"/>
    <property type="match status" value="1"/>
</dbReference>
<dbReference type="AlphaFoldDB" id="A0A6I3RWS7"/>
<reference evidence="1 2" key="1">
    <citation type="journal article" date="2019" name="Nat. Med.">
        <title>A library of human gut bacterial isolates paired with longitudinal multiomics data enables mechanistic microbiome research.</title>
        <authorList>
            <person name="Poyet M."/>
            <person name="Groussin M."/>
            <person name="Gibbons S.M."/>
            <person name="Avila-Pacheco J."/>
            <person name="Jiang X."/>
            <person name="Kearney S.M."/>
            <person name="Perrotta A.R."/>
            <person name="Berdy B."/>
            <person name="Zhao S."/>
            <person name="Lieberman T.D."/>
            <person name="Swanson P.K."/>
            <person name="Smith M."/>
            <person name="Roesemann S."/>
            <person name="Alexander J.E."/>
            <person name="Rich S.A."/>
            <person name="Livny J."/>
            <person name="Vlamakis H."/>
            <person name="Clish C."/>
            <person name="Bullock K."/>
            <person name="Deik A."/>
            <person name="Scott J."/>
            <person name="Pierce K.A."/>
            <person name="Xavier R.J."/>
            <person name="Alm E.J."/>
        </authorList>
    </citation>
    <scope>NUCLEOTIDE SEQUENCE [LARGE SCALE GENOMIC DNA]</scope>
    <source>
        <strain evidence="1 2">BIOML-A2</strain>
    </source>
</reference>
<dbReference type="SUPFAM" id="SSF52821">
    <property type="entry name" value="Rhodanese/Cell cycle control phosphatase"/>
    <property type="match status" value="1"/>
</dbReference>
<comment type="caution">
    <text evidence="1">The sequence shown here is derived from an EMBL/GenBank/DDBJ whole genome shotgun (WGS) entry which is preliminary data.</text>
</comment>
<evidence type="ECO:0000313" key="2">
    <source>
        <dbReference type="Proteomes" id="UP000462362"/>
    </source>
</evidence>
<dbReference type="Gene3D" id="3.40.250.10">
    <property type="entry name" value="Rhodanese-like domain"/>
    <property type="match status" value="1"/>
</dbReference>
<evidence type="ECO:0000313" key="1">
    <source>
        <dbReference type="EMBL" id="MTU42219.1"/>
    </source>
</evidence>
<dbReference type="Proteomes" id="UP000462362">
    <property type="component" value="Unassembled WGS sequence"/>
</dbReference>
<proteinExistence type="predicted"/>